<feature type="repeat" description="ANK" evidence="3">
    <location>
        <begin position="673"/>
        <end position="705"/>
    </location>
</feature>
<evidence type="ECO:0000256" key="2">
    <source>
        <dbReference type="ARBA" id="ARBA00023043"/>
    </source>
</evidence>
<evidence type="ECO:0000313" key="7">
    <source>
        <dbReference type="Proteomes" id="UP000596742"/>
    </source>
</evidence>
<dbReference type="Gene3D" id="1.25.40.20">
    <property type="entry name" value="Ankyrin repeat-containing domain"/>
    <property type="match status" value="2"/>
</dbReference>
<dbReference type="InterPro" id="IPR002110">
    <property type="entry name" value="Ankyrin_rpt"/>
</dbReference>
<keyword evidence="2 3" id="KW-0040">ANK repeat</keyword>
<feature type="domain" description="Novel STAND NTPase 3" evidence="5">
    <location>
        <begin position="248"/>
        <end position="399"/>
    </location>
</feature>
<name>A0A8B6FTA3_MYTGA</name>
<sequence length="851" mass="99149">MTAITDEEKNYIIIQFLLTGISPFAVRKVFDKEFHPSCLKKSIRKELPNIYQLRKKGFLKQPQIDLLDPKEGHEPSSTQFDVSLMLCLLKNFTDICVYEKTPDPEDTSVAADLSRIKHYRNDFAHLNESILSVESFNSIWTDLTEAIGRLGGINLLRGCHERRQKIENLDERNYICEIFSEMQSDRKEIYRLKEKHRWEKDLLRAEEKERAQLEELSMNKYDIKKNIEMKRKWRDQLSKERFIVSTAALDTFETVLQNRFVAISGVSGSGKSSVAQFIALRMSESHGYFVVSEWQSSCSNFPTMNNYGTTSPKILYLYDDYFGKCSISDHDQFELNLMFDKMKRIIATNLSCKFLITCRPNTINVSNIKHFLPSIVECDLHSPEMSLSREERQKIFDLYIPDHEEVNGYQNNDCLLSTKQLPLLCTLYRKHFCNSIQDFFLNPDKFLTDKISEMRDSENSSYICLALLLVADELHITSWNNECIKSECYTILQSVITESGFKTTPKSQKLLQAGFELIEEIYVKREENKLLFIHDKMHDNVVSCIGTNFIRSILKHAKYSFIEDRIRLESYKCEDSSPNAVVILNQTYNEQFFKRLLQEISRRNEKVFVHIQNRHPGFRNAFIEYLRIHLTEFCVLEYFKIPLVLSSKLGYEDFVSFIVEKWKEQSRPSFFYQRESPLSVACSMGHINIVKILVESSVGMEYLSRQPTWPIEVACINGYSNIVELLLTHGIHSDLSTALEYVCKFGHTEIVTLLLKKGTFYHNEPLRIACENGHDEIVRILLRYNLPVNDNYGEGETCTPLYYASMKGHLNIVQLLLNAEAKVQECDISVAEWNDHEDIAEYLRRHLSLLI</sequence>
<dbReference type="InterPro" id="IPR036770">
    <property type="entry name" value="Ankyrin_rpt-contain_sf"/>
</dbReference>
<dbReference type="PANTHER" id="PTHR24198:SF165">
    <property type="entry name" value="ANKYRIN REPEAT-CONTAINING PROTEIN-RELATED"/>
    <property type="match status" value="1"/>
</dbReference>
<dbReference type="PANTHER" id="PTHR24198">
    <property type="entry name" value="ANKYRIN REPEAT AND PROTEIN KINASE DOMAIN-CONTAINING PROTEIN"/>
    <property type="match status" value="1"/>
</dbReference>
<evidence type="ECO:0000256" key="3">
    <source>
        <dbReference type="PROSITE-ProRule" id="PRU00023"/>
    </source>
</evidence>
<dbReference type="Pfam" id="PF18738">
    <property type="entry name" value="HEPN_DZIP3"/>
    <property type="match status" value="1"/>
</dbReference>
<feature type="domain" description="DZIP3-like HEPN" evidence="4">
    <location>
        <begin position="38"/>
        <end position="153"/>
    </location>
</feature>
<dbReference type="PROSITE" id="PS50297">
    <property type="entry name" value="ANK_REP_REGION"/>
    <property type="match status" value="1"/>
</dbReference>
<dbReference type="EMBL" id="UYJE01007203">
    <property type="protein sequence ID" value="VDI52623.1"/>
    <property type="molecule type" value="Genomic_DNA"/>
</dbReference>
<evidence type="ECO:0000259" key="4">
    <source>
        <dbReference type="Pfam" id="PF18738"/>
    </source>
</evidence>
<accession>A0A8B6FTA3</accession>
<dbReference type="InterPro" id="IPR049050">
    <property type="entry name" value="nSTAND3"/>
</dbReference>
<evidence type="ECO:0008006" key="8">
    <source>
        <dbReference type="Google" id="ProtNLM"/>
    </source>
</evidence>
<reference evidence="6" key="1">
    <citation type="submission" date="2018-11" db="EMBL/GenBank/DDBJ databases">
        <authorList>
            <person name="Alioto T."/>
            <person name="Alioto T."/>
        </authorList>
    </citation>
    <scope>NUCLEOTIDE SEQUENCE</scope>
</reference>
<proteinExistence type="predicted"/>
<dbReference type="SMART" id="SM00248">
    <property type="entry name" value="ANK"/>
    <property type="match status" value="5"/>
</dbReference>
<evidence type="ECO:0000313" key="6">
    <source>
        <dbReference type="EMBL" id="VDI52623.1"/>
    </source>
</evidence>
<feature type="repeat" description="ANK" evidence="3">
    <location>
        <begin position="796"/>
        <end position="828"/>
    </location>
</feature>
<dbReference type="InterPro" id="IPR027417">
    <property type="entry name" value="P-loop_NTPase"/>
</dbReference>
<dbReference type="SUPFAM" id="SSF52540">
    <property type="entry name" value="P-loop containing nucleoside triphosphate hydrolases"/>
    <property type="match status" value="1"/>
</dbReference>
<dbReference type="SUPFAM" id="SSF48403">
    <property type="entry name" value="Ankyrin repeat"/>
    <property type="match status" value="1"/>
</dbReference>
<keyword evidence="1" id="KW-0677">Repeat</keyword>
<gene>
    <name evidence="6" type="ORF">MGAL_10B073712</name>
</gene>
<dbReference type="OrthoDB" id="6087955at2759"/>
<protein>
    <recommendedName>
        <fullName evidence="8">DZIP3-like HEPN domain-containing protein</fullName>
    </recommendedName>
</protein>
<dbReference type="AlphaFoldDB" id="A0A8B6FTA3"/>
<evidence type="ECO:0000259" key="5">
    <source>
        <dbReference type="Pfam" id="PF20720"/>
    </source>
</evidence>
<dbReference type="InterPro" id="IPR041249">
    <property type="entry name" value="HEPN_DZIP3"/>
</dbReference>
<keyword evidence="7" id="KW-1185">Reference proteome</keyword>
<evidence type="ECO:0000256" key="1">
    <source>
        <dbReference type="ARBA" id="ARBA00022737"/>
    </source>
</evidence>
<dbReference type="Proteomes" id="UP000596742">
    <property type="component" value="Unassembled WGS sequence"/>
</dbReference>
<comment type="caution">
    <text evidence="6">The sequence shown here is derived from an EMBL/GenBank/DDBJ whole genome shotgun (WGS) entry which is preliminary data.</text>
</comment>
<organism evidence="6 7">
    <name type="scientific">Mytilus galloprovincialis</name>
    <name type="common">Mediterranean mussel</name>
    <dbReference type="NCBI Taxonomy" id="29158"/>
    <lineage>
        <taxon>Eukaryota</taxon>
        <taxon>Metazoa</taxon>
        <taxon>Spiralia</taxon>
        <taxon>Lophotrochozoa</taxon>
        <taxon>Mollusca</taxon>
        <taxon>Bivalvia</taxon>
        <taxon>Autobranchia</taxon>
        <taxon>Pteriomorphia</taxon>
        <taxon>Mytilida</taxon>
        <taxon>Mytiloidea</taxon>
        <taxon>Mytilidae</taxon>
        <taxon>Mytilinae</taxon>
        <taxon>Mytilus</taxon>
    </lineage>
</organism>
<dbReference type="Pfam" id="PF12796">
    <property type="entry name" value="Ank_2"/>
    <property type="match status" value="2"/>
</dbReference>
<dbReference type="PROSITE" id="PS50088">
    <property type="entry name" value="ANK_REPEAT"/>
    <property type="match status" value="2"/>
</dbReference>
<dbReference type="Pfam" id="PF20720">
    <property type="entry name" value="nSTAND3"/>
    <property type="match status" value="1"/>
</dbReference>